<dbReference type="Proteomes" id="UP001218218">
    <property type="component" value="Unassembled WGS sequence"/>
</dbReference>
<dbReference type="AlphaFoldDB" id="A0AAD6ZMT8"/>
<organism evidence="1 2">
    <name type="scientific">Mycena albidolilacea</name>
    <dbReference type="NCBI Taxonomy" id="1033008"/>
    <lineage>
        <taxon>Eukaryota</taxon>
        <taxon>Fungi</taxon>
        <taxon>Dikarya</taxon>
        <taxon>Basidiomycota</taxon>
        <taxon>Agaricomycotina</taxon>
        <taxon>Agaricomycetes</taxon>
        <taxon>Agaricomycetidae</taxon>
        <taxon>Agaricales</taxon>
        <taxon>Marasmiineae</taxon>
        <taxon>Mycenaceae</taxon>
        <taxon>Mycena</taxon>
    </lineage>
</organism>
<proteinExistence type="predicted"/>
<dbReference type="EMBL" id="JARIHO010000038">
    <property type="protein sequence ID" value="KAJ7328885.1"/>
    <property type="molecule type" value="Genomic_DNA"/>
</dbReference>
<protein>
    <submittedName>
        <fullName evidence="1">Uncharacterized protein</fullName>
    </submittedName>
</protein>
<sequence>QILTSVKGQNPPVTGQTGANVSRNNFADLCVLSLPKVPLTNRLQIATGSCNPIPFGNIPSVDNIPSSKFHSPKNLDT</sequence>
<comment type="caution">
    <text evidence="1">The sequence shown here is derived from an EMBL/GenBank/DDBJ whole genome shotgun (WGS) entry which is preliminary data.</text>
</comment>
<keyword evidence="2" id="KW-1185">Reference proteome</keyword>
<evidence type="ECO:0000313" key="1">
    <source>
        <dbReference type="EMBL" id="KAJ7328885.1"/>
    </source>
</evidence>
<feature type="non-terminal residue" evidence="1">
    <location>
        <position position="1"/>
    </location>
</feature>
<reference evidence="1" key="1">
    <citation type="submission" date="2023-03" db="EMBL/GenBank/DDBJ databases">
        <title>Massive genome expansion in bonnet fungi (Mycena s.s.) driven by repeated elements and novel gene families across ecological guilds.</title>
        <authorList>
            <consortium name="Lawrence Berkeley National Laboratory"/>
            <person name="Harder C.B."/>
            <person name="Miyauchi S."/>
            <person name="Viragh M."/>
            <person name="Kuo A."/>
            <person name="Thoen E."/>
            <person name="Andreopoulos B."/>
            <person name="Lu D."/>
            <person name="Skrede I."/>
            <person name="Drula E."/>
            <person name="Henrissat B."/>
            <person name="Morin E."/>
            <person name="Kohler A."/>
            <person name="Barry K."/>
            <person name="LaButti K."/>
            <person name="Morin E."/>
            <person name="Salamov A."/>
            <person name="Lipzen A."/>
            <person name="Mereny Z."/>
            <person name="Hegedus B."/>
            <person name="Baldrian P."/>
            <person name="Stursova M."/>
            <person name="Weitz H."/>
            <person name="Taylor A."/>
            <person name="Grigoriev I.V."/>
            <person name="Nagy L.G."/>
            <person name="Martin F."/>
            <person name="Kauserud H."/>
        </authorList>
    </citation>
    <scope>NUCLEOTIDE SEQUENCE</scope>
    <source>
        <strain evidence="1">CBHHK002</strain>
    </source>
</reference>
<gene>
    <name evidence="1" type="ORF">DFH08DRAFT_1023441</name>
</gene>
<evidence type="ECO:0000313" key="2">
    <source>
        <dbReference type="Proteomes" id="UP001218218"/>
    </source>
</evidence>
<feature type="non-terminal residue" evidence="1">
    <location>
        <position position="77"/>
    </location>
</feature>
<name>A0AAD6ZMT8_9AGAR</name>
<accession>A0AAD6ZMT8</accession>